<sequence length="310" mass="34386">VGNPYASAMNTKKFIQDNYAHTTGTLYFWEHHESELGEGSGIDGHIFGGYIGGYATINYVTGVAADKIEGVSVNDNNGTYGLGDQEYKEPLPYIAIGQGFFIEGDKAGGAPIVFNNSQRAYVTEGDESVFFKTSQKSSKTTSTANLLPIIKLGFEYKNTEETLLHHQIAVSFQETNSFDFDKGYDSKVYGTANTDIYWKFPNDDNNYVIAGVQGISNELEVPLELVMDYSGQVNLMVDEIQNISRDIYITDKLTGTSYDVKNEKITLTLEKGVYTDRFVLNFIENAALSVDDEILSTSTNIYADNENHNI</sequence>
<dbReference type="Proteomes" id="UP000232721">
    <property type="component" value="Chromosome"/>
</dbReference>
<feature type="non-terminal residue" evidence="1">
    <location>
        <position position="310"/>
    </location>
</feature>
<organism evidence="1 2">
    <name type="scientific">Polaribacter sejongensis</name>
    <dbReference type="NCBI Taxonomy" id="985043"/>
    <lineage>
        <taxon>Bacteria</taxon>
        <taxon>Pseudomonadati</taxon>
        <taxon>Bacteroidota</taxon>
        <taxon>Flavobacteriia</taxon>
        <taxon>Flavobacteriales</taxon>
        <taxon>Flavobacteriaceae</taxon>
    </lineage>
</organism>
<proteinExistence type="predicted"/>
<name>A0ABN5F867_9FLAO</name>
<dbReference type="EMBL" id="CP019336">
    <property type="protein sequence ID" value="AUC22482.1"/>
    <property type="molecule type" value="Genomic_DNA"/>
</dbReference>
<evidence type="ECO:0008006" key="3">
    <source>
        <dbReference type="Google" id="ProtNLM"/>
    </source>
</evidence>
<evidence type="ECO:0000313" key="1">
    <source>
        <dbReference type="EMBL" id="AUC22482.1"/>
    </source>
</evidence>
<feature type="non-terminal residue" evidence="1">
    <location>
        <position position="1"/>
    </location>
</feature>
<evidence type="ECO:0000313" key="2">
    <source>
        <dbReference type="Proteomes" id="UP000232721"/>
    </source>
</evidence>
<gene>
    <name evidence="1" type="ORF">BTO15_10455</name>
</gene>
<reference evidence="1 2" key="1">
    <citation type="submission" date="2017-02" db="EMBL/GenBank/DDBJ databases">
        <title>Trade-off between light-utilization and light-protection in marine flavobacteria.</title>
        <authorList>
            <person name="Kumagai Y."/>
            <person name="Yoshizawa S."/>
            <person name="Kogure K."/>
            <person name="Iwasaki W."/>
        </authorList>
    </citation>
    <scope>NUCLEOTIDE SEQUENCE [LARGE SCALE GENOMIC DNA]</scope>
    <source>
        <strain evidence="1 2">KCTC 23670</strain>
    </source>
</reference>
<keyword evidence="2" id="KW-1185">Reference proteome</keyword>
<protein>
    <recommendedName>
        <fullName evidence="3">Secretion protein</fullName>
    </recommendedName>
</protein>
<accession>A0ABN5F867</accession>